<evidence type="ECO:0000313" key="2">
    <source>
        <dbReference type="EMBL" id="MEJ8645912.1"/>
    </source>
</evidence>
<protein>
    <submittedName>
        <fullName evidence="2">Uncharacterized protein</fullName>
    </submittedName>
</protein>
<keyword evidence="3" id="KW-1185">Reference proteome</keyword>
<gene>
    <name evidence="2" type="ORF">WKI68_41185</name>
</gene>
<proteinExistence type="predicted"/>
<organism evidence="2 3">
    <name type="scientific">Streptomyces caledonius</name>
    <dbReference type="NCBI Taxonomy" id="3134107"/>
    <lineage>
        <taxon>Bacteria</taxon>
        <taxon>Bacillati</taxon>
        <taxon>Actinomycetota</taxon>
        <taxon>Actinomycetes</taxon>
        <taxon>Kitasatosporales</taxon>
        <taxon>Streptomycetaceae</taxon>
        <taxon>Streptomyces</taxon>
    </lineage>
</organism>
<comment type="caution">
    <text evidence="2">The sequence shown here is derived from an EMBL/GenBank/DDBJ whole genome shotgun (WGS) entry which is preliminary data.</text>
</comment>
<feature type="compositionally biased region" description="Polar residues" evidence="1">
    <location>
        <begin position="32"/>
        <end position="41"/>
    </location>
</feature>
<accession>A0ABU8UDD7</accession>
<dbReference type="EMBL" id="JBBKAM010000004">
    <property type="protein sequence ID" value="MEJ8645912.1"/>
    <property type="molecule type" value="Genomic_DNA"/>
</dbReference>
<feature type="region of interest" description="Disordered" evidence="1">
    <location>
        <begin position="1"/>
        <end position="81"/>
    </location>
</feature>
<name>A0ABU8UDD7_9ACTN</name>
<evidence type="ECO:0000256" key="1">
    <source>
        <dbReference type="SAM" id="MobiDB-lite"/>
    </source>
</evidence>
<reference evidence="2 3" key="1">
    <citation type="submission" date="2024-03" db="EMBL/GenBank/DDBJ databases">
        <title>Novel Streptomyces species of biotechnological and ecological value are a feature of Machair soil.</title>
        <authorList>
            <person name="Prole J.R."/>
            <person name="Goodfellow M."/>
            <person name="Allenby N."/>
            <person name="Ward A.C."/>
        </authorList>
    </citation>
    <scope>NUCLEOTIDE SEQUENCE [LARGE SCALE GENOMIC DNA]</scope>
    <source>
        <strain evidence="2 3">MS1.HAVA.3</strain>
    </source>
</reference>
<sequence>MAPEPSASAAPPAAKPKASAGRGSEPAPKRSTAGSSKVPQNPYSGPTPPPAPSHIPTMDWKPTPFDPNDPSIPTYTLPPLR</sequence>
<dbReference type="Proteomes" id="UP001382904">
    <property type="component" value="Unassembled WGS sequence"/>
</dbReference>
<evidence type="ECO:0000313" key="3">
    <source>
        <dbReference type="Proteomes" id="UP001382904"/>
    </source>
</evidence>
<feature type="compositionally biased region" description="Low complexity" evidence="1">
    <location>
        <begin position="1"/>
        <end position="20"/>
    </location>
</feature>